<feature type="domain" description="VOC" evidence="5">
    <location>
        <begin position="4"/>
        <end position="126"/>
    </location>
</feature>
<evidence type="ECO:0000256" key="4">
    <source>
        <dbReference type="ARBA" id="ARBA00033298"/>
    </source>
</evidence>
<dbReference type="RefSeq" id="WP_183338586.1">
    <property type="nucleotide sequence ID" value="NZ_JACHNU010000001.1"/>
</dbReference>
<evidence type="ECO:0000256" key="3">
    <source>
        <dbReference type="ARBA" id="ARBA00032460"/>
    </source>
</evidence>
<keyword evidence="6" id="KW-0456">Lyase</keyword>
<evidence type="ECO:0000313" key="7">
    <source>
        <dbReference type="Proteomes" id="UP000585272"/>
    </source>
</evidence>
<dbReference type="Proteomes" id="UP000585272">
    <property type="component" value="Unassembled WGS sequence"/>
</dbReference>
<accession>A0A840I9I9</accession>
<dbReference type="PANTHER" id="PTHR46036">
    <property type="entry name" value="LACTOYLGLUTATHIONE LYASE"/>
    <property type="match status" value="1"/>
</dbReference>
<dbReference type="PROSITE" id="PS51819">
    <property type="entry name" value="VOC"/>
    <property type="match status" value="1"/>
</dbReference>
<comment type="caution">
    <text evidence="6">The sequence shown here is derived from an EMBL/GenBank/DDBJ whole genome shotgun (WGS) entry which is preliminary data.</text>
</comment>
<sequence>MATTFVHTCVRVRDVDASLRFYGLLGYELRGRLNFDSAYNVYLGLPGGPDTLELTVNVGREEPYDLGDGYNHIALTVDDLDGLLARLSAAGIEPEKPPYAPGGREEVGRICFVSDPDGYRVELIDGSFPTPQDPPHPSTAG</sequence>
<dbReference type="InterPro" id="IPR029068">
    <property type="entry name" value="Glyas_Bleomycin-R_OHBP_Dase"/>
</dbReference>
<dbReference type="Gene3D" id="3.10.180.10">
    <property type="entry name" value="2,3-Dihydroxybiphenyl 1,2-Dioxygenase, domain 1"/>
    <property type="match status" value="1"/>
</dbReference>
<evidence type="ECO:0000256" key="2">
    <source>
        <dbReference type="ARBA" id="ARBA00030892"/>
    </source>
</evidence>
<dbReference type="SUPFAM" id="SSF54593">
    <property type="entry name" value="Glyoxalase/Bleomycin resistance protein/Dihydroxybiphenyl dioxygenase"/>
    <property type="match status" value="1"/>
</dbReference>
<evidence type="ECO:0000259" key="5">
    <source>
        <dbReference type="PROSITE" id="PS51819"/>
    </source>
</evidence>
<dbReference type="GO" id="GO:0004462">
    <property type="term" value="F:lactoylglutathione lyase activity"/>
    <property type="evidence" value="ECO:0007669"/>
    <property type="project" value="TreeGrafter"/>
</dbReference>
<keyword evidence="7" id="KW-1185">Reference proteome</keyword>
<reference evidence="6 7" key="1">
    <citation type="submission" date="2020-08" db="EMBL/GenBank/DDBJ databases">
        <title>Genomic Encyclopedia of Archaeal and Bacterial Type Strains, Phase II (KMG-II): from individual species to whole genera.</title>
        <authorList>
            <person name="Goeker M."/>
        </authorList>
    </citation>
    <scope>NUCLEOTIDE SEQUENCE [LARGE SCALE GENOMIC DNA]</scope>
    <source>
        <strain evidence="6 7">DSM 23288</strain>
    </source>
</reference>
<dbReference type="GO" id="GO:0005737">
    <property type="term" value="C:cytoplasm"/>
    <property type="evidence" value="ECO:0007669"/>
    <property type="project" value="TreeGrafter"/>
</dbReference>
<dbReference type="CDD" id="cd06587">
    <property type="entry name" value="VOC"/>
    <property type="match status" value="1"/>
</dbReference>
<name>A0A840I9I9_9ACTN</name>
<evidence type="ECO:0000313" key="6">
    <source>
        <dbReference type="EMBL" id="MBB4660893.1"/>
    </source>
</evidence>
<gene>
    <name evidence="6" type="ORF">BDZ31_000466</name>
</gene>
<proteinExistence type="predicted"/>
<dbReference type="AlphaFoldDB" id="A0A840I9I9"/>
<dbReference type="InterPro" id="IPR037523">
    <property type="entry name" value="VOC_core"/>
</dbReference>
<dbReference type="GO" id="GO:0019243">
    <property type="term" value="P:methylglyoxal catabolic process to D-lactate via S-lactoyl-glutathione"/>
    <property type="evidence" value="ECO:0007669"/>
    <property type="project" value="TreeGrafter"/>
</dbReference>
<protein>
    <recommendedName>
        <fullName evidence="2">Aldoketomutase</fullName>
    </recommendedName>
    <alternativeName>
        <fullName evidence="1">Ketone-aldehyde mutase</fullName>
    </alternativeName>
    <alternativeName>
        <fullName evidence="3">Methylglyoxalase</fullName>
    </alternativeName>
    <alternativeName>
        <fullName evidence="4">S-D-lactoylglutathione methylglyoxal lyase</fullName>
    </alternativeName>
</protein>
<dbReference type="EMBL" id="JACHNU010000001">
    <property type="protein sequence ID" value="MBB4660893.1"/>
    <property type="molecule type" value="Genomic_DNA"/>
</dbReference>
<dbReference type="InterPro" id="IPR004360">
    <property type="entry name" value="Glyas_Fos-R_dOase_dom"/>
</dbReference>
<dbReference type="Pfam" id="PF00903">
    <property type="entry name" value="Glyoxalase"/>
    <property type="match status" value="1"/>
</dbReference>
<evidence type="ECO:0000256" key="1">
    <source>
        <dbReference type="ARBA" id="ARBA00030291"/>
    </source>
</evidence>
<organism evidence="6 7">
    <name type="scientific">Conexibacter arvalis</name>
    <dbReference type="NCBI Taxonomy" id="912552"/>
    <lineage>
        <taxon>Bacteria</taxon>
        <taxon>Bacillati</taxon>
        <taxon>Actinomycetota</taxon>
        <taxon>Thermoleophilia</taxon>
        <taxon>Solirubrobacterales</taxon>
        <taxon>Conexibacteraceae</taxon>
        <taxon>Conexibacter</taxon>
    </lineage>
</organism>
<dbReference type="PANTHER" id="PTHR46036:SF5">
    <property type="entry name" value="LACTOYLGLUTATHIONE LYASE"/>
    <property type="match status" value="1"/>
</dbReference>